<feature type="compositionally biased region" description="Polar residues" evidence="1">
    <location>
        <begin position="26"/>
        <end position="43"/>
    </location>
</feature>
<feature type="compositionally biased region" description="Basic and acidic residues" evidence="1">
    <location>
        <begin position="45"/>
        <end position="68"/>
    </location>
</feature>
<dbReference type="EMBL" id="JAPFFL010000009">
    <property type="protein sequence ID" value="KAJ6704556.1"/>
    <property type="molecule type" value="Genomic_DNA"/>
</dbReference>
<feature type="compositionally biased region" description="Polar residues" evidence="1">
    <location>
        <begin position="1"/>
        <end position="10"/>
    </location>
</feature>
<sequence length="182" mass="20423">MDKQPTTQNDPPNKEHHPPNPKAETTHPQPVIATSQQHPPSKKQNAHERAQDKSQDLDRTHLPPKKQENQLNPQIKPPKPNSTKNQKMEQQQSNQPTSHTQETAQRKGKGREMADTSNEITKESNMDSGHSRTLTANAREENEVTSSSRRDSSPSPSKEAFPAQDIKARKKGGKKKKGVRDL</sequence>
<evidence type="ECO:0000256" key="1">
    <source>
        <dbReference type="SAM" id="MobiDB-lite"/>
    </source>
</evidence>
<feature type="compositionally biased region" description="Basic and acidic residues" evidence="1">
    <location>
        <begin position="110"/>
        <end position="125"/>
    </location>
</feature>
<evidence type="ECO:0000313" key="3">
    <source>
        <dbReference type="Proteomes" id="UP001151529"/>
    </source>
</evidence>
<proteinExistence type="predicted"/>
<organism evidence="2 3">
    <name type="scientific">Salix viminalis</name>
    <name type="common">Common osier</name>
    <name type="synonym">Basket willow</name>
    <dbReference type="NCBI Taxonomy" id="40686"/>
    <lineage>
        <taxon>Eukaryota</taxon>
        <taxon>Viridiplantae</taxon>
        <taxon>Streptophyta</taxon>
        <taxon>Embryophyta</taxon>
        <taxon>Tracheophyta</taxon>
        <taxon>Spermatophyta</taxon>
        <taxon>Magnoliopsida</taxon>
        <taxon>eudicotyledons</taxon>
        <taxon>Gunneridae</taxon>
        <taxon>Pentapetalae</taxon>
        <taxon>rosids</taxon>
        <taxon>fabids</taxon>
        <taxon>Malpighiales</taxon>
        <taxon>Salicaceae</taxon>
        <taxon>Saliceae</taxon>
        <taxon>Salix</taxon>
    </lineage>
</organism>
<protein>
    <submittedName>
        <fullName evidence="2">Uncharacterized protein</fullName>
    </submittedName>
</protein>
<feature type="compositionally biased region" description="Basic and acidic residues" evidence="1">
    <location>
        <begin position="138"/>
        <end position="152"/>
    </location>
</feature>
<reference evidence="2" key="2">
    <citation type="journal article" date="2023" name="Int. J. Mol. Sci.">
        <title>De Novo Assembly and Annotation of 11 Diverse Shrub Willow (Salix) Genomes Reveals Novel Gene Organization in Sex-Linked Regions.</title>
        <authorList>
            <person name="Hyden B."/>
            <person name="Feng K."/>
            <person name="Yates T.B."/>
            <person name="Jawdy S."/>
            <person name="Cereghino C."/>
            <person name="Smart L.B."/>
            <person name="Muchero W."/>
        </authorList>
    </citation>
    <scope>NUCLEOTIDE SEQUENCE [LARGE SCALE GENOMIC DNA]</scope>
    <source>
        <tissue evidence="2">Shoot tip</tissue>
    </source>
</reference>
<evidence type="ECO:0000313" key="2">
    <source>
        <dbReference type="EMBL" id="KAJ6704556.1"/>
    </source>
</evidence>
<gene>
    <name evidence="2" type="ORF">OIU85_030377</name>
</gene>
<dbReference type="AlphaFoldDB" id="A0A9Q0QDV6"/>
<accession>A0A9Q0QDV6</accession>
<feature type="compositionally biased region" description="Polar residues" evidence="1">
    <location>
        <begin position="126"/>
        <end position="136"/>
    </location>
</feature>
<feature type="compositionally biased region" description="Polar residues" evidence="1">
    <location>
        <begin position="81"/>
        <end position="103"/>
    </location>
</feature>
<reference evidence="2" key="1">
    <citation type="submission" date="2022-11" db="EMBL/GenBank/DDBJ databases">
        <authorList>
            <person name="Hyden B.L."/>
            <person name="Feng K."/>
            <person name="Yates T."/>
            <person name="Jawdy S."/>
            <person name="Smart L.B."/>
            <person name="Muchero W."/>
        </authorList>
    </citation>
    <scope>NUCLEOTIDE SEQUENCE</scope>
    <source>
        <tissue evidence="2">Shoot tip</tissue>
    </source>
</reference>
<feature type="region of interest" description="Disordered" evidence="1">
    <location>
        <begin position="1"/>
        <end position="182"/>
    </location>
</feature>
<name>A0A9Q0QDV6_SALVM</name>
<dbReference type="Proteomes" id="UP001151529">
    <property type="component" value="Chromosome 3"/>
</dbReference>
<feature type="compositionally biased region" description="Basic residues" evidence="1">
    <location>
        <begin position="168"/>
        <end position="182"/>
    </location>
</feature>
<comment type="caution">
    <text evidence="2">The sequence shown here is derived from an EMBL/GenBank/DDBJ whole genome shotgun (WGS) entry which is preliminary data.</text>
</comment>
<keyword evidence="3" id="KW-1185">Reference proteome</keyword>